<reference evidence="1 2" key="1">
    <citation type="submission" date="2016-11" db="EMBL/GenBank/DDBJ databases">
        <title>Draft Genome Sequences of Nine Cyanobacterial Strains from Diverse Habitats.</title>
        <authorList>
            <person name="Zhu T."/>
            <person name="Hou S."/>
            <person name="Lu X."/>
            <person name="Hess W.R."/>
        </authorList>
    </citation>
    <scope>NUCLEOTIDE SEQUENCE [LARGE SCALE GENOMIC DNA]</scope>
    <source>
        <strain evidence="1 2">IAM M-71</strain>
    </source>
</reference>
<dbReference type="Proteomes" id="UP000185860">
    <property type="component" value="Unassembled WGS sequence"/>
</dbReference>
<comment type="caution">
    <text evidence="1">The sequence shown here is derived from an EMBL/GenBank/DDBJ whole genome shotgun (WGS) entry which is preliminary data.</text>
</comment>
<evidence type="ECO:0000313" key="1">
    <source>
        <dbReference type="EMBL" id="OKH33823.1"/>
    </source>
</evidence>
<accession>A0A1U7IB59</accession>
<gene>
    <name evidence="1" type="ORF">NIES2119_22220</name>
</gene>
<sequence>MTILITNIGTSDLAVKINGLDYYVPIFERDEPNEEKSSLTPEQLKVWEQRNKYIAEGICQELNVAVTEKDNKGKKYFDFSFRELTDKLRSAYQENPELWHSRICPSRIGGAIAQAKQQFAVQQVHIFVTNQKPLHKDDTIYLFDILKDWFQREIPDIKLICEQIPAEMPAIDQDKLLDYFYHFFQQNISYDSTLLVNIKGGTPQMQTALKMQAISYPTQHLMFIDPQFSIGQTFAGKFSTCKRNPYWRYMRVQKYQTVQQLLERWDFEAAKQILNQWLETLEYFSKFDILDIAESQKTIEVVIQALEIAICYFNLDDVGARKIIFSNPQLDSFKQFATNYDKLLNLYTQCRIYWELNQVANFLSRMSSFCEETLHYLINKLGGLKYFDRVNYPNDWYLDKGKVETPLWRYFAKNEEQDNEKFKDWDFQRKPKYRLPGRFSKWNFVDAMISFRDRPKEIRSWEAISNSLNLLDYWVDKRNELIHSASGVSKQSMAEFLAKDRENEEELITCDRDNILTEITNIGRQTSQLLNQAKSPYIGLDSNVRYYIYSDVREWAIERLKKDGLQ</sequence>
<evidence type="ECO:0000313" key="2">
    <source>
        <dbReference type="Proteomes" id="UP000185860"/>
    </source>
</evidence>
<protein>
    <recommendedName>
        <fullName evidence="3">CRISPR-associated protein</fullName>
    </recommendedName>
</protein>
<name>A0A1U7IB59_9CYAN</name>
<proteinExistence type="predicted"/>
<evidence type="ECO:0008006" key="3">
    <source>
        <dbReference type="Google" id="ProtNLM"/>
    </source>
</evidence>
<dbReference type="OrthoDB" id="504131at2"/>
<dbReference type="AlphaFoldDB" id="A0A1U7IB59"/>
<organism evidence="1 2">
    <name type="scientific">[Phormidium ambiguum] IAM M-71</name>
    <dbReference type="NCBI Taxonomy" id="454136"/>
    <lineage>
        <taxon>Bacteria</taxon>
        <taxon>Bacillati</taxon>
        <taxon>Cyanobacteriota</taxon>
        <taxon>Cyanophyceae</taxon>
        <taxon>Oscillatoriophycideae</taxon>
        <taxon>Aerosakkonematales</taxon>
        <taxon>Aerosakkonemataceae</taxon>
        <taxon>Floridanema</taxon>
    </lineage>
</organism>
<dbReference type="RefSeq" id="WP_073595682.1">
    <property type="nucleotide sequence ID" value="NZ_MRCE01000026.1"/>
</dbReference>
<dbReference type="EMBL" id="MRCE01000026">
    <property type="protein sequence ID" value="OKH33823.1"/>
    <property type="molecule type" value="Genomic_DNA"/>
</dbReference>
<dbReference type="STRING" id="454136.NIES2119_22220"/>